<dbReference type="AlphaFoldDB" id="A0A9N9D6J3"/>
<dbReference type="Pfam" id="PF01555">
    <property type="entry name" value="N6_N4_Mtase"/>
    <property type="match status" value="1"/>
</dbReference>
<keyword evidence="2" id="KW-0808">Transferase</keyword>
<dbReference type="OrthoDB" id="2433712at2759"/>
<feature type="region of interest" description="Disordered" evidence="3">
    <location>
        <begin position="271"/>
        <end position="296"/>
    </location>
</feature>
<dbReference type="GO" id="GO:0003677">
    <property type="term" value="F:DNA binding"/>
    <property type="evidence" value="ECO:0007669"/>
    <property type="project" value="InterPro"/>
</dbReference>
<evidence type="ECO:0000256" key="1">
    <source>
        <dbReference type="ARBA" id="ARBA00022603"/>
    </source>
</evidence>
<organism evidence="5 6">
    <name type="scientific">Diversispora eburnea</name>
    <dbReference type="NCBI Taxonomy" id="1213867"/>
    <lineage>
        <taxon>Eukaryota</taxon>
        <taxon>Fungi</taxon>
        <taxon>Fungi incertae sedis</taxon>
        <taxon>Mucoromycota</taxon>
        <taxon>Glomeromycotina</taxon>
        <taxon>Glomeromycetes</taxon>
        <taxon>Diversisporales</taxon>
        <taxon>Diversisporaceae</taxon>
        <taxon>Diversispora</taxon>
    </lineage>
</organism>
<name>A0A9N9D6J3_9GLOM</name>
<dbReference type="InterPro" id="IPR029063">
    <property type="entry name" value="SAM-dependent_MTases_sf"/>
</dbReference>
<proteinExistence type="predicted"/>
<evidence type="ECO:0000313" key="5">
    <source>
        <dbReference type="EMBL" id="CAG8628670.1"/>
    </source>
</evidence>
<comment type="caution">
    <text evidence="5">The sequence shown here is derived from an EMBL/GenBank/DDBJ whole genome shotgun (WGS) entry which is preliminary data.</text>
</comment>
<dbReference type="GO" id="GO:0008170">
    <property type="term" value="F:N-methyltransferase activity"/>
    <property type="evidence" value="ECO:0007669"/>
    <property type="project" value="InterPro"/>
</dbReference>
<keyword evidence="1" id="KW-0489">Methyltransferase</keyword>
<reference evidence="5" key="1">
    <citation type="submission" date="2021-06" db="EMBL/GenBank/DDBJ databases">
        <authorList>
            <person name="Kallberg Y."/>
            <person name="Tangrot J."/>
            <person name="Rosling A."/>
        </authorList>
    </citation>
    <scope>NUCLEOTIDE SEQUENCE</scope>
    <source>
        <strain evidence="5">AZ414A</strain>
    </source>
</reference>
<dbReference type="EMBL" id="CAJVPK010003565">
    <property type="protein sequence ID" value="CAG8628670.1"/>
    <property type="molecule type" value="Genomic_DNA"/>
</dbReference>
<sequence length="296" mass="34196">KHKFIWEIKMGELKEKRVHLDDTELYHFKLDAKQFSQGHDTILVYSKDGEKWKPNFLEKKLNLGDFKFQDEKGRHYKRVTLRKTGSNSARADRPNMFYPIKAPDGEAVFPMRRTARGVEDEGSATAKKEIKKLFPEIEPFQTPKPESLLKRIIEIATNESDVVLDYFAVEKSMFATHSGIICIADHALNGKLAKLVATQLEYDYQSDNEHFCGKKGDVLLAVVDGMLTEGLLNFLLNSMEENKFLEIAALAVDPELENKKFNNVKIEKSKEELDKREKELREKLEETKKREKSVEN</sequence>
<dbReference type="Gene3D" id="3.40.50.150">
    <property type="entry name" value="Vaccinia Virus protein VP39"/>
    <property type="match status" value="1"/>
</dbReference>
<feature type="domain" description="DNA methylase N-4/N-6" evidence="4">
    <location>
        <begin position="31"/>
        <end position="168"/>
    </location>
</feature>
<accession>A0A9N9D6J3</accession>
<dbReference type="InterPro" id="IPR002941">
    <property type="entry name" value="DNA_methylase_N4/N6"/>
</dbReference>
<dbReference type="Proteomes" id="UP000789706">
    <property type="component" value="Unassembled WGS sequence"/>
</dbReference>
<gene>
    <name evidence="5" type="ORF">DEBURN_LOCUS10680</name>
</gene>
<keyword evidence="6" id="KW-1185">Reference proteome</keyword>
<protein>
    <submittedName>
        <fullName evidence="5">631_t:CDS:1</fullName>
    </submittedName>
</protein>
<dbReference type="GO" id="GO:0032259">
    <property type="term" value="P:methylation"/>
    <property type="evidence" value="ECO:0007669"/>
    <property type="project" value="UniProtKB-KW"/>
</dbReference>
<feature type="non-terminal residue" evidence="5">
    <location>
        <position position="296"/>
    </location>
</feature>
<evidence type="ECO:0000313" key="6">
    <source>
        <dbReference type="Proteomes" id="UP000789706"/>
    </source>
</evidence>
<dbReference type="SUPFAM" id="SSF53335">
    <property type="entry name" value="S-adenosyl-L-methionine-dependent methyltransferases"/>
    <property type="match status" value="1"/>
</dbReference>
<evidence type="ECO:0000259" key="4">
    <source>
        <dbReference type="Pfam" id="PF01555"/>
    </source>
</evidence>
<evidence type="ECO:0000256" key="2">
    <source>
        <dbReference type="ARBA" id="ARBA00022679"/>
    </source>
</evidence>
<evidence type="ECO:0000256" key="3">
    <source>
        <dbReference type="SAM" id="MobiDB-lite"/>
    </source>
</evidence>